<protein>
    <submittedName>
        <fullName evidence="9">MlaD family protein</fullName>
    </submittedName>
</protein>
<evidence type="ECO:0000256" key="1">
    <source>
        <dbReference type="ARBA" id="ARBA00004533"/>
    </source>
</evidence>
<evidence type="ECO:0000313" key="9">
    <source>
        <dbReference type="EMBL" id="MFC5567364.1"/>
    </source>
</evidence>
<dbReference type="InterPro" id="IPR051800">
    <property type="entry name" value="PqiA-PqiB_transport"/>
</dbReference>
<evidence type="ECO:0000256" key="4">
    <source>
        <dbReference type="ARBA" id="ARBA00022692"/>
    </source>
</evidence>
<sequence length="793" mass="82153">MTDPIPPIPVASARRSLWQRVSVIWLVPLAALAIALGVAWSSFREQGPLIEIEFEDAAGVVARQTELRYRNVAVGLVERVRFTPDLARVIVSVRLDREVAPFVDADARFWVVRPEITTQRITGLETVLSGVFIEGTWDNARSEPAERFQGLATTPLLGVGQEGLEFTLRSTDGTLTSAVPIIYQGVTVGQVGDPVVGTDGISVTAPAVIFAPYDRLVTEATVFWDASGFSLSVGSGGAEVDFDSLSSLIVGGLAFDTFVSGAQPARDGDVFEAFLYESYARDSIYTDPNSPVLSLLAIFSGDIAGLAVGAPVELDGLRIGEVTDVNGLLDPERFGDEEVHLQAVLALQPARLGLEGDAGREEVLDALQARVARGLRAQLASAGLLGGLKVQLLELPDLPPGEIDLAALPFPALPTAEAQIADVAGQAQDVLTRVSNLPIEDLLDSATAFLDNAATLVGSPETQAVPGQINGLLGDLRNVTASPEVQALPGQLSQTLADIDATINGIRESLDSLREQNAIGRILAAVDTANTAVARIGEATAGVPALIDNLNAVAAKAQALPVEDLLAEVSGLSADARALLAQPGVQELPAQLGQLSTEATATLSEARAILSDLDDGELGTRLASAIAAADQAAQSVQSAADDLPQLTRRIDALVAKANALPVGELVAELTALSASADALVGSEGAQQLPADLSAALAEVEALLREAREGGVIANANATLAAARDAATSLPALVERASALLDQATATVAGFDSSSGVVREAQAAIREVAAAADAVAALARTIERNPNSLIFGRD</sequence>
<feature type="domain" description="Mce/MlaD" evidence="8">
    <location>
        <begin position="47"/>
        <end position="123"/>
    </location>
</feature>
<gene>
    <name evidence="9" type="ORF">ACFPOC_13205</name>
</gene>
<name>A0ABW0SFD1_9RHOB</name>
<feature type="transmembrane region" description="Helical" evidence="7">
    <location>
        <begin position="23"/>
        <end position="43"/>
    </location>
</feature>
<evidence type="ECO:0000256" key="3">
    <source>
        <dbReference type="ARBA" id="ARBA00022519"/>
    </source>
</evidence>
<proteinExistence type="predicted"/>
<evidence type="ECO:0000313" key="10">
    <source>
        <dbReference type="Proteomes" id="UP001596056"/>
    </source>
</evidence>
<evidence type="ECO:0000256" key="5">
    <source>
        <dbReference type="ARBA" id="ARBA00022989"/>
    </source>
</evidence>
<comment type="subcellular location">
    <subcellularLocation>
        <location evidence="1">Cell inner membrane</location>
    </subcellularLocation>
</comment>
<keyword evidence="6 7" id="KW-0472">Membrane</keyword>
<keyword evidence="2" id="KW-1003">Cell membrane</keyword>
<feature type="domain" description="Mce/MlaD" evidence="8">
    <location>
        <begin position="301"/>
        <end position="392"/>
    </location>
</feature>
<dbReference type="Pfam" id="PF02470">
    <property type="entry name" value="MlaD"/>
    <property type="match status" value="2"/>
</dbReference>
<keyword evidence="10" id="KW-1185">Reference proteome</keyword>
<dbReference type="InterPro" id="IPR003399">
    <property type="entry name" value="Mce/MlaD"/>
</dbReference>
<accession>A0ABW0SFD1</accession>
<organism evidence="9 10">
    <name type="scientific">Rubellimicrobium aerolatum</name>
    <dbReference type="NCBI Taxonomy" id="490979"/>
    <lineage>
        <taxon>Bacteria</taxon>
        <taxon>Pseudomonadati</taxon>
        <taxon>Pseudomonadota</taxon>
        <taxon>Alphaproteobacteria</taxon>
        <taxon>Rhodobacterales</taxon>
        <taxon>Roseobacteraceae</taxon>
        <taxon>Rubellimicrobium</taxon>
    </lineage>
</organism>
<evidence type="ECO:0000256" key="6">
    <source>
        <dbReference type="ARBA" id="ARBA00023136"/>
    </source>
</evidence>
<reference evidence="10" key="1">
    <citation type="journal article" date="2019" name="Int. J. Syst. Evol. Microbiol.">
        <title>The Global Catalogue of Microorganisms (GCM) 10K type strain sequencing project: providing services to taxonomists for standard genome sequencing and annotation.</title>
        <authorList>
            <consortium name="The Broad Institute Genomics Platform"/>
            <consortium name="The Broad Institute Genome Sequencing Center for Infectious Disease"/>
            <person name="Wu L."/>
            <person name="Ma J."/>
        </authorList>
    </citation>
    <scope>NUCLEOTIDE SEQUENCE [LARGE SCALE GENOMIC DNA]</scope>
    <source>
        <strain evidence="10">KACC 11588</strain>
    </source>
</reference>
<dbReference type="RefSeq" id="WP_209839379.1">
    <property type="nucleotide sequence ID" value="NZ_JAGGJP010000005.1"/>
</dbReference>
<dbReference type="Proteomes" id="UP001596056">
    <property type="component" value="Unassembled WGS sequence"/>
</dbReference>
<dbReference type="EMBL" id="JBHSNA010000013">
    <property type="protein sequence ID" value="MFC5567364.1"/>
    <property type="molecule type" value="Genomic_DNA"/>
</dbReference>
<dbReference type="PANTHER" id="PTHR30462">
    <property type="entry name" value="INTERMEMBRANE TRANSPORT PROTEIN PQIB-RELATED"/>
    <property type="match status" value="1"/>
</dbReference>
<keyword evidence="5 7" id="KW-1133">Transmembrane helix</keyword>
<keyword evidence="4 7" id="KW-0812">Transmembrane</keyword>
<evidence type="ECO:0000256" key="2">
    <source>
        <dbReference type="ARBA" id="ARBA00022475"/>
    </source>
</evidence>
<comment type="caution">
    <text evidence="9">The sequence shown here is derived from an EMBL/GenBank/DDBJ whole genome shotgun (WGS) entry which is preliminary data.</text>
</comment>
<keyword evidence="3" id="KW-0997">Cell inner membrane</keyword>
<dbReference type="PANTHER" id="PTHR30462:SF2">
    <property type="entry name" value="INTERMEMBRANE TRANSPORT PROTEIN PQIB"/>
    <property type="match status" value="1"/>
</dbReference>
<evidence type="ECO:0000256" key="7">
    <source>
        <dbReference type="SAM" id="Phobius"/>
    </source>
</evidence>
<evidence type="ECO:0000259" key="8">
    <source>
        <dbReference type="Pfam" id="PF02470"/>
    </source>
</evidence>